<evidence type="ECO:0008006" key="2">
    <source>
        <dbReference type="Google" id="ProtNLM"/>
    </source>
</evidence>
<evidence type="ECO:0000313" key="1">
    <source>
        <dbReference type="EMBL" id="QHU14195.1"/>
    </source>
</evidence>
<dbReference type="EMBL" id="MN740833">
    <property type="protein sequence ID" value="QHU14195.1"/>
    <property type="molecule type" value="Genomic_DNA"/>
</dbReference>
<reference evidence="1" key="1">
    <citation type="journal article" date="2020" name="Nature">
        <title>Giant virus diversity and host interactions through global metagenomics.</title>
        <authorList>
            <person name="Schulz F."/>
            <person name="Roux S."/>
            <person name="Paez-Espino D."/>
            <person name="Jungbluth S."/>
            <person name="Walsh D.A."/>
            <person name="Denef V.J."/>
            <person name="McMahon K.D."/>
            <person name="Konstantinidis K.T."/>
            <person name="Eloe-Fadrosh E.A."/>
            <person name="Kyrpides N.C."/>
            <person name="Woyke T."/>
        </authorList>
    </citation>
    <scope>NUCLEOTIDE SEQUENCE</scope>
    <source>
        <strain evidence="1">GVMAG-S-1101182-85</strain>
    </source>
</reference>
<organism evidence="1">
    <name type="scientific">viral metagenome</name>
    <dbReference type="NCBI Taxonomy" id="1070528"/>
    <lineage>
        <taxon>unclassified sequences</taxon>
        <taxon>metagenomes</taxon>
        <taxon>organismal metagenomes</taxon>
    </lineage>
</organism>
<proteinExistence type="predicted"/>
<protein>
    <recommendedName>
        <fullName evidence="2">Nucleotide-diphospho-sugar transferase domain-containing protein</fullName>
    </recommendedName>
</protein>
<dbReference type="AlphaFoldDB" id="A0A6C0K820"/>
<name>A0A6C0K820_9ZZZZ</name>
<sequence length="278" mass="32898">MSSEEVQLNSFELARYTGNILSKNYNESRTVLSEDQNISVHFMWSEDYRMFFEMIKDQIKDTRLPLMPIELDQSLFNKELYQFKDQHFWHGSLLKLDSILKVLKSSTPNSYVIFTDIDCIFKPTLYNAVLPYVEAGNDMCFLIESNHVNIGFMLFRVCSDVIDFWEMIRAKMIEDPTLDQKYVQELLPNYLGKWCFFDDQLLSCSNMWKAQKPYAMIQLLCSCLGKEFNMAEKIFYAAQHINMEPYMKYVKPEIFPFIYKFQDVLLESQKRQKAAANT</sequence>
<accession>A0A6C0K820</accession>